<feature type="region of interest" description="Disordered" evidence="1">
    <location>
        <begin position="233"/>
        <end position="263"/>
    </location>
</feature>
<protein>
    <submittedName>
        <fullName evidence="3">Uncharacterized protein</fullName>
    </submittedName>
</protein>
<reference evidence="3" key="1">
    <citation type="submission" date="2020-06" db="EMBL/GenBank/DDBJ databases">
        <authorList>
            <person name="Ji K."/>
            <person name="Li J."/>
        </authorList>
    </citation>
    <scope>NUCLEOTIDE SEQUENCE</scope>
    <source>
        <strain evidence="3">JKM2019</strain>
        <tissue evidence="3">Whole body</tissue>
    </source>
</reference>
<dbReference type="Proteomes" id="UP000828236">
    <property type="component" value="Unassembled WGS sequence"/>
</dbReference>
<feature type="region of interest" description="Disordered" evidence="1">
    <location>
        <begin position="422"/>
        <end position="446"/>
    </location>
</feature>
<keyword evidence="2" id="KW-0732">Signal</keyword>
<dbReference type="EMBL" id="SDOV01000001">
    <property type="protein sequence ID" value="KAH7646740.1"/>
    <property type="molecule type" value="Genomic_DNA"/>
</dbReference>
<evidence type="ECO:0000256" key="2">
    <source>
        <dbReference type="SAM" id="SignalP"/>
    </source>
</evidence>
<evidence type="ECO:0000313" key="3">
    <source>
        <dbReference type="EMBL" id="KAH7646740.1"/>
    </source>
</evidence>
<feature type="region of interest" description="Disordered" evidence="1">
    <location>
        <begin position="191"/>
        <end position="212"/>
    </location>
</feature>
<feature type="region of interest" description="Disordered" evidence="1">
    <location>
        <begin position="63"/>
        <end position="88"/>
    </location>
</feature>
<name>A0A9D4P8B7_DERFA</name>
<comment type="caution">
    <text evidence="3">The sequence shown here is derived from an EMBL/GenBank/DDBJ whole genome shotgun (WGS) entry which is preliminary data.</text>
</comment>
<reference evidence="3" key="2">
    <citation type="journal article" date="2021" name="World Allergy Organ. J.">
        <title>Chromosome-level assembly of Dermatophagoides farinae genome and transcriptome reveals two novel allergens Der f 37 and Der f 39.</title>
        <authorList>
            <person name="Chen J."/>
            <person name="Cai Z."/>
            <person name="Fan D."/>
            <person name="Hu J."/>
            <person name="Hou Y."/>
            <person name="He Y."/>
            <person name="Zhang Z."/>
            <person name="Zhao Z."/>
            <person name="Gao P."/>
            <person name="Hu W."/>
            <person name="Sun J."/>
            <person name="Li J."/>
            <person name="Ji K."/>
        </authorList>
    </citation>
    <scope>NUCLEOTIDE SEQUENCE</scope>
    <source>
        <strain evidence="3">JKM2019</strain>
    </source>
</reference>
<feature type="signal peptide" evidence="2">
    <location>
        <begin position="1"/>
        <end position="26"/>
    </location>
</feature>
<sequence length="523" mass="57844">MERFSIIQSSIKLLIIFIAFSSSIVAINGDKSVHNNNNNNNNKNDLKTQESFDSFTTGALGPLLHDNHHHHHHHHDDQHLDNHNNNDYGIPSSYDDLYKYGGIVSSGGGGGSNDKNILGHYGDGGGGGGYKNYYGDTEHLDQGLNKYNGHHKRDKYGGKSGNHKDYNDHHVYTRNRGYGYEKHYMYDKEYSTGKSTGTKQGHHSYYGDHDHGSKSTIDLHKNYDSKKFGKSIVDEPHVDDSNYDQYSSSGAHGHGHGHHGLGSLDNLNKMNLLKHKKELLRKHLDHEHHHHHGHNHHPPSIHQTYSKLHDYIPTANIVEHHHHHGVGSGGGGGVNSYSHLTTPFLGTTYGSLLSPNSHQSYDHSMDYIPQHQYATSYFDSGSSNHPDDLGLYLSSSSNSNVKKLKNNNSTTNALINTDTEGESINTLLPNDGSGNDGDGSRSTSSSLMIMRNNNGKIINMAPLISTRLSSSTSMEPIEMMMIKSPQSPRGVTVAESFARIQNAVHATPPVIATSHLYQPTIKL</sequence>
<dbReference type="AlphaFoldDB" id="A0A9D4P8B7"/>
<evidence type="ECO:0000256" key="1">
    <source>
        <dbReference type="SAM" id="MobiDB-lite"/>
    </source>
</evidence>
<accession>A0A9D4P8B7</accession>
<feature type="compositionally biased region" description="Basic and acidic residues" evidence="1">
    <location>
        <begin position="75"/>
        <end position="84"/>
    </location>
</feature>
<organism evidence="3">
    <name type="scientific">Dermatophagoides farinae</name>
    <name type="common">American house dust mite</name>
    <dbReference type="NCBI Taxonomy" id="6954"/>
    <lineage>
        <taxon>Eukaryota</taxon>
        <taxon>Metazoa</taxon>
        <taxon>Ecdysozoa</taxon>
        <taxon>Arthropoda</taxon>
        <taxon>Chelicerata</taxon>
        <taxon>Arachnida</taxon>
        <taxon>Acari</taxon>
        <taxon>Acariformes</taxon>
        <taxon>Sarcoptiformes</taxon>
        <taxon>Astigmata</taxon>
        <taxon>Psoroptidia</taxon>
        <taxon>Analgoidea</taxon>
        <taxon>Pyroglyphidae</taxon>
        <taxon>Dermatophagoidinae</taxon>
        <taxon>Dermatophagoides</taxon>
    </lineage>
</organism>
<gene>
    <name evidence="3" type="ORF">HUG17_2278</name>
</gene>
<proteinExistence type="predicted"/>
<feature type="chain" id="PRO_5038373734" evidence="2">
    <location>
        <begin position="27"/>
        <end position="523"/>
    </location>
</feature>
<dbReference type="OrthoDB" id="6516420at2759"/>